<dbReference type="PROSITE" id="PS51257">
    <property type="entry name" value="PROKAR_LIPOPROTEIN"/>
    <property type="match status" value="1"/>
</dbReference>
<organism evidence="1 2">
    <name type="scientific">Myroides albus</name>
    <dbReference type="NCBI Taxonomy" id="2562892"/>
    <lineage>
        <taxon>Bacteria</taxon>
        <taxon>Pseudomonadati</taxon>
        <taxon>Bacteroidota</taxon>
        <taxon>Flavobacteriia</taxon>
        <taxon>Flavobacteriales</taxon>
        <taxon>Flavobacteriaceae</taxon>
        <taxon>Myroides</taxon>
    </lineage>
</organism>
<protein>
    <recommendedName>
        <fullName evidence="3">YD repeat-containing protein</fullName>
    </recommendedName>
</protein>
<dbReference type="EMBL" id="WMJX01000005">
    <property type="protein sequence ID" value="MTG97299.1"/>
    <property type="molecule type" value="Genomic_DNA"/>
</dbReference>
<sequence length="226" mass="25937">MKKLVLLLLLISVASCKTEDSKVQNDLQVEGLQGKVKTYTKITTDLQKFETQKSVYHFNTDGFITSVEGYLVVQEPEVGNVDLSVSKIDYEPYKGNKRELKVKGIEGVSPIISTEEWNSNNQLITYQKNGDFISNKIHSFNDKGQLLSIESNGTVSDIAFNIVESYYYNDDNTIQKVIREDRDSEQKREQTYKVWGKDKEGNPAVLEKSVKDLVVSRVLYEYEYYE</sequence>
<accession>A0A6I3LCW0</accession>
<dbReference type="AlphaFoldDB" id="A0A6I3LCW0"/>
<proteinExistence type="predicted"/>
<keyword evidence="2" id="KW-1185">Reference proteome</keyword>
<reference evidence="1 2" key="1">
    <citation type="submission" date="2019-11" db="EMBL/GenBank/DDBJ databases">
        <title>Genome of Strain BIT-d1.</title>
        <authorList>
            <person name="Yang Y."/>
        </authorList>
    </citation>
    <scope>NUCLEOTIDE SEQUENCE [LARGE SCALE GENOMIC DNA]</scope>
    <source>
        <strain evidence="1 2">BIT-d1</strain>
    </source>
</reference>
<comment type="caution">
    <text evidence="1">The sequence shown here is derived from an EMBL/GenBank/DDBJ whole genome shotgun (WGS) entry which is preliminary data.</text>
</comment>
<evidence type="ECO:0000313" key="1">
    <source>
        <dbReference type="EMBL" id="MTG97299.1"/>
    </source>
</evidence>
<evidence type="ECO:0008006" key="3">
    <source>
        <dbReference type="Google" id="ProtNLM"/>
    </source>
</evidence>
<dbReference type="OrthoDB" id="9792152at2"/>
<name>A0A6I3LCW0_9FLAO</name>
<dbReference type="Proteomes" id="UP000438760">
    <property type="component" value="Unassembled WGS sequence"/>
</dbReference>
<dbReference type="RefSeq" id="WP_155091347.1">
    <property type="nucleotide sequence ID" value="NZ_CP102754.1"/>
</dbReference>
<gene>
    <name evidence="1" type="ORF">GJV76_03985</name>
</gene>
<evidence type="ECO:0000313" key="2">
    <source>
        <dbReference type="Proteomes" id="UP000438760"/>
    </source>
</evidence>